<reference evidence="10 11" key="1">
    <citation type="journal article" date="2016" name="Nat. Commun.">
        <title>Thousands of microbial genomes shed light on interconnected biogeochemical processes in an aquifer system.</title>
        <authorList>
            <person name="Anantharaman K."/>
            <person name="Brown C.T."/>
            <person name="Hug L.A."/>
            <person name="Sharon I."/>
            <person name="Castelle C.J."/>
            <person name="Probst A.J."/>
            <person name="Thomas B.C."/>
            <person name="Singh A."/>
            <person name="Wilkins M.J."/>
            <person name="Karaoz U."/>
            <person name="Brodie E.L."/>
            <person name="Williams K.H."/>
            <person name="Hubbard S.S."/>
            <person name="Banfield J.F."/>
        </authorList>
    </citation>
    <scope>NUCLEOTIDE SEQUENCE [LARGE SCALE GENOMIC DNA]</scope>
</reference>
<feature type="transmembrane region" description="Helical" evidence="7">
    <location>
        <begin position="120"/>
        <end position="145"/>
    </location>
</feature>
<dbReference type="InterPro" id="IPR002524">
    <property type="entry name" value="Cation_efflux"/>
</dbReference>
<dbReference type="NCBIfam" id="TIGR01297">
    <property type="entry name" value="CDF"/>
    <property type="match status" value="1"/>
</dbReference>
<evidence type="ECO:0000313" key="10">
    <source>
        <dbReference type="EMBL" id="OGD13846.1"/>
    </source>
</evidence>
<feature type="transmembrane region" description="Helical" evidence="7">
    <location>
        <begin position="89"/>
        <end position="108"/>
    </location>
</feature>
<dbReference type="InterPro" id="IPR050291">
    <property type="entry name" value="CDF_Transporter"/>
</dbReference>
<keyword evidence="3" id="KW-0813">Transport</keyword>
<dbReference type="GO" id="GO:0008324">
    <property type="term" value="F:monoatomic cation transmembrane transporter activity"/>
    <property type="evidence" value="ECO:0007669"/>
    <property type="project" value="InterPro"/>
</dbReference>
<comment type="subcellular location">
    <subcellularLocation>
        <location evidence="1">Membrane</location>
        <topology evidence="1">Multi-pass membrane protein</topology>
    </subcellularLocation>
</comment>
<gene>
    <name evidence="10" type="ORF">A2V47_06195</name>
</gene>
<keyword evidence="6 7" id="KW-0472">Membrane</keyword>
<feature type="transmembrane region" description="Helical" evidence="7">
    <location>
        <begin position="166"/>
        <end position="183"/>
    </location>
</feature>
<dbReference type="Pfam" id="PF01545">
    <property type="entry name" value="Cation_efflux"/>
    <property type="match status" value="1"/>
</dbReference>
<dbReference type="SUPFAM" id="SSF160240">
    <property type="entry name" value="Cation efflux protein cytoplasmic domain-like"/>
    <property type="match status" value="1"/>
</dbReference>
<name>A0A1F5A6S9_9BACT</name>
<dbReference type="Gene3D" id="1.20.1510.10">
    <property type="entry name" value="Cation efflux protein transmembrane domain"/>
    <property type="match status" value="1"/>
</dbReference>
<feature type="transmembrane region" description="Helical" evidence="7">
    <location>
        <begin position="41"/>
        <end position="69"/>
    </location>
</feature>
<evidence type="ECO:0000256" key="7">
    <source>
        <dbReference type="SAM" id="Phobius"/>
    </source>
</evidence>
<evidence type="ECO:0000259" key="9">
    <source>
        <dbReference type="Pfam" id="PF16916"/>
    </source>
</evidence>
<evidence type="ECO:0000256" key="1">
    <source>
        <dbReference type="ARBA" id="ARBA00004141"/>
    </source>
</evidence>
<evidence type="ECO:0000256" key="5">
    <source>
        <dbReference type="ARBA" id="ARBA00022989"/>
    </source>
</evidence>
<dbReference type="PANTHER" id="PTHR43840">
    <property type="entry name" value="MITOCHONDRIAL METAL TRANSPORTER 1-RELATED"/>
    <property type="match status" value="1"/>
</dbReference>
<feature type="transmembrane region" description="Helical" evidence="7">
    <location>
        <begin position="189"/>
        <end position="206"/>
    </location>
</feature>
<dbReference type="GO" id="GO:0016020">
    <property type="term" value="C:membrane"/>
    <property type="evidence" value="ECO:0007669"/>
    <property type="project" value="UniProtKB-SubCell"/>
</dbReference>
<dbReference type="InterPro" id="IPR058533">
    <property type="entry name" value="Cation_efflux_TM"/>
</dbReference>
<evidence type="ECO:0000256" key="3">
    <source>
        <dbReference type="ARBA" id="ARBA00022448"/>
    </source>
</evidence>
<keyword evidence="4 7" id="KW-0812">Transmembrane</keyword>
<dbReference type="STRING" id="1797291.A2V47_06195"/>
<proteinExistence type="inferred from homology"/>
<feature type="domain" description="Cation efflux protein transmembrane" evidence="8">
    <location>
        <begin position="23"/>
        <end position="214"/>
    </location>
</feature>
<protein>
    <submittedName>
        <fullName evidence="10">Cation transporter</fullName>
    </submittedName>
</protein>
<evidence type="ECO:0000256" key="4">
    <source>
        <dbReference type="ARBA" id="ARBA00022692"/>
    </source>
</evidence>
<dbReference type="FunFam" id="1.20.1510.10:FF:000006">
    <property type="entry name" value="Divalent cation efflux transporter"/>
    <property type="match status" value="1"/>
</dbReference>
<organism evidence="10 11">
    <name type="scientific">Candidatus Sediminicultor quintus</name>
    <dbReference type="NCBI Taxonomy" id="1797291"/>
    <lineage>
        <taxon>Bacteria</taxon>
        <taxon>Pseudomonadati</taxon>
        <taxon>Atribacterota</taxon>
        <taxon>Candidatus Phoenicimicrobiia</taxon>
        <taxon>Candidatus Pheonicimicrobiales</taxon>
        <taxon>Candidatus Phoenicimicrobiaceae</taxon>
        <taxon>Candidatus Sediminicultor</taxon>
    </lineage>
</organism>
<evidence type="ECO:0000259" key="8">
    <source>
        <dbReference type="Pfam" id="PF01545"/>
    </source>
</evidence>
<evidence type="ECO:0000256" key="6">
    <source>
        <dbReference type="ARBA" id="ARBA00023136"/>
    </source>
</evidence>
<evidence type="ECO:0000256" key="2">
    <source>
        <dbReference type="ARBA" id="ARBA00008114"/>
    </source>
</evidence>
<dbReference type="InterPro" id="IPR036837">
    <property type="entry name" value="Cation_efflux_CTD_sf"/>
</dbReference>
<dbReference type="Pfam" id="PF16916">
    <property type="entry name" value="ZT_dimer"/>
    <property type="match status" value="1"/>
</dbReference>
<dbReference type="EMBL" id="MEYH01000099">
    <property type="protein sequence ID" value="OGD13846.1"/>
    <property type="molecule type" value="Genomic_DNA"/>
</dbReference>
<feature type="domain" description="Cation efflux protein cytoplasmic" evidence="9">
    <location>
        <begin position="218"/>
        <end position="294"/>
    </location>
</feature>
<sequence length="302" mass="33996">MEINPKKQISKKYKIFIGYLEGTISIILNTILFGLKYWVGIMTFSIAIIADAWHTLSDSLTSLVVIIGFKVSSKPADKEHPHGHGQAEIISSVIIGTLLAVVGVNFLITSIQKFINHQSASYGNLAVIVFIISVIVKEGLAQFSLRAGKKINSQSLIADGWHHRSDALVSLMVLVGIFMGGYFWWVDSIMGIIVSLVIFYTTCIILKKSISTLIGEKPSDDFEAEIRKIVKNNISHDVKLHHLHSHKYGDNKESTFHIRLPADMRLEEAHRISEKLEKKIKEEMNIEATIHVEPDYYKENKN</sequence>
<dbReference type="InterPro" id="IPR027469">
    <property type="entry name" value="Cation_efflux_TMD_sf"/>
</dbReference>
<accession>A0A1F5A6S9</accession>
<dbReference type="SUPFAM" id="SSF161111">
    <property type="entry name" value="Cation efflux protein transmembrane domain-like"/>
    <property type="match status" value="1"/>
</dbReference>
<comment type="similarity">
    <text evidence="2">Belongs to the cation diffusion facilitator (CDF) transporter (TC 2.A.4) family.</text>
</comment>
<keyword evidence="5 7" id="KW-1133">Transmembrane helix</keyword>
<comment type="caution">
    <text evidence="10">The sequence shown here is derived from an EMBL/GenBank/DDBJ whole genome shotgun (WGS) entry which is preliminary data.</text>
</comment>
<dbReference type="InterPro" id="IPR027470">
    <property type="entry name" value="Cation_efflux_CTD"/>
</dbReference>
<feature type="transmembrane region" description="Helical" evidence="7">
    <location>
        <begin position="16"/>
        <end position="35"/>
    </location>
</feature>
<dbReference type="Proteomes" id="UP000177701">
    <property type="component" value="Unassembled WGS sequence"/>
</dbReference>
<dbReference type="AlphaFoldDB" id="A0A1F5A6S9"/>
<evidence type="ECO:0000313" key="11">
    <source>
        <dbReference type="Proteomes" id="UP000177701"/>
    </source>
</evidence>
<dbReference type="Gene3D" id="3.30.70.1350">
    <property type="entry name" value="Cation efflux protein, cytoplasmic domain"/>
    <property type="match status" value="1"/>
</dbReference>
<dbReference type="PANTHER" id="PTHR43840:SF15">
    <property type="entry name" value="MITOCHONDRIAL METAL TRANSPORTER 1-RELATED"/>
    <property type="match status" value="1"/>
</dbReference>